<reference evidence="1 2" key="1">
    <citation type="submission" date="2020-01" db="EMBL/GenBank/DDBJ databases">
        <title>Genome sequence of Arachis hypogaea, cultivar Shitouqi.</title>
        <authorList>
            <person name="Zhuang W."/>
            <person name="Chen H."/>
            <person name="Varshney R."/>
            <person name="Wang D."/>
            <person name="Ming R."/>
        </authorList>
    </citation>
    <scope>NUCLEOTIDE SEQUENCE [LARGE SCALE GENOMIC DNA]</scope>
    <source>
        <tissue evidence="1">Young leaf</tissue>
    </source>
</reference>
<protein>
    <submittedName>
        <fullName evidence="1">Uncharacterized protein</fullName>
    </submittedName>
</protein>
<dbReference type="Proteomes" id="UP000464620">
    <property type="component" value="Chromosome B09"/>
</dbReference>
<dbReference type="EMBL" id="CP031001">
    <property type="protein sequence ID" value="QHN76379.1"/>
    <property type="molecule type" value="Genomic_DNA"/>
</dbReference>
<organism evidence="1 2">
    <name type="scientific">Arachis hypogaea</name>
    <name type="common">Peanut</name>
    <dbReference type="NCBI Taxonomy" id="3818"/>
    <lineage>
        <taxon>Eukaryota</taxon>
        <taxon>Viridiplantae</taxon>
        <taxon>Streptophyta</taxon>
        <taxon>Embryophyta</taxon>
        <taxon>Tracheophyta</taxon>
        <taxon>Spermatophyta</taxon>
        <taxon>Magnoliopsida</taxon>
        <taxon>eudicotyledons</taxon>
        <taxon>Gunneridae</taxon>
        <taxon>Pentapetalae</taxon>
        <taxon>rosids</taxon>
        <taxon>fabids</taxon>
        <taxon>Fabales</taxon>
        <taxon>Fabaceae</taxon>
        <taxon>Papilionoideae</taxon>
        <taxon>50 kb inversion clade</taxon>
        <taxon>dalbergioids sensu lato</taxon>
        <taxon>Dalbergieae</taxon>
        <taxon>Pterocarpus clade</taxon>
        <taxon>Arachis</taxon>
    </lineage>
</organism>
<evidence type="ECO:0000313" key="1">
    <source>
        <dbReference type="EMBL" id="QHN76379.1"/>
    </source>
</evidence>
<proteinExistence type="predicted"/>
<evidence type="ECO:0000313" key="2">
    <source>
        <dbReference type="Proteomes" id="UP000464620"/>
    </source>
</evidence>
<accession>A0A6B9V4V9</accession>
<gene>
    <name evidence="1" type="ORF">DS421_19g643380</name>
</gene>
<sequence>MWCLGTPSCPFASASTFVVSATTFSALSEEGMSFSASTSALASIPWSESE</sequence>
<dbReference type="AlphaFoldDB" id="A0A6B9V4V9"/>
<name>A0A6B9V4V9_ARAHY</name>